<organism evidence="1 2">
    <name type="scientific">Thiohalobacter thiocyanaticus</name>
    <dbReference type="NCBI Taxonomy" id="585455"/>
    <lineage>
        <taxon>Bacteria</taxon>
        <taxon>Pseudomonadati</taxon>
        <taxon>Pseudomonadota</taxon>
        <taxon>Gammaproteobacteria</taxon>
        <taxon>Thiohalobacterales</taxon>
        <taxon>Thiohalobacteraceae</taxon>
        <taxon>Thiohalobacter</taxon>
    </lineage>
</organism>
<dbReference type="RefSeq" id="WP_125180616.1">
    <property type="nucleotide sequence ID" value="NZ_QZMU01000001.1"/>
</dbReference>
<name>A0A426QHZ1_9GAMM</name>
<comment type="caution">
    <text evidence="1">The sequence shown here is derived from an EMBL/GenBank/DDBJ whole genome shotgun (WGS) entry which is preliminary data.</text>
</comment>
<sequence>MKREQGLVRTLRIFVLLVVLAAVAGEAWLVRLRTTDWDAPLWVAVYPINADGRQQTAAYIAGLDDAAFADIEAYFRQQAQQHGVRLQQPFVVRLAGAIDAVPPLPPQAEQPLRVMWWSLRLRFWAWRAADNPADPPADIRMFVNYHDPGTTPRLRHSLGLQKGLIGVVNAYADRDYAGQNNVVIAHEMLHTLGATDKYDLATNQPLFPAGYAEPEREPRYPQRLAELMAGRIPVAPAASQPPGGLHRTLIGELTAREINWPGAAD</sequence>
<gene>
    <name evidence="1" type="ORF">D6C00_05055</name>
</gene>
<dbReference type="OrthoDB" id="5523793at2"/>
<evidence type="ECO:0000313" key="1">
    <source>
        <dbReference type="EMBL" id="RRQ21369.1"/>
    </source>
</evidence>
<reference evidence="1 2" key="1">
    <citation type="journal article" date="2010" name="Int. J. Syst. Evol. Microbiol.">
        <title>Thiohalobacter thiocyanaticus gen. nov., sp. nov., a moderately halophilic, sulfur-oxidizing gammaproteobacterium from hypersaline lakes, that utilizes thiocyanate.</title>
        <authorList>
            <person name="Sorokin D.Y."/>
            <person name="Kovaleva O.L."/>
            <person name="Tourova T.P."/>
            <person name="Muyzer G."/>
        </authorList>
    </citation>
    <scope>NUCLEOTIDE SEQUENCE [LARGE SCALE GENOMIC DNA]</scope>
    <source>
        <strain evidence="1 2">Hrh1</strain>
    </source>
</reference>
<keyword evidence="2" id="KW-1185">Reference proteome</keyword>
<protein>
    <submittedName>
        <fullName evidence="1">Uncharacterized protein</fullName>
    </submittedName>
</protein>
<proteinExistence type="predicted"/>
<evidence type="ECO:0000313" key="2">
    <source>
        <dbReference type="Proteomes" id="UP000287798"/>
    </source>
</evidence>
<dbReference type="EMBL" id="QZMU01000001">
    <property type="protein sequence ID" value="RRQ21369.1"/>
    <property type="molecule type" value="Genomic_DNA"/>
</dbReference>
<dbReference type="Proteomes" id="UP000287798">
    <property type="component" value="Unassembled WGS sequence"/>
</dbReference>
<accession>A0A426QHZ1</accession>
<dbReference type="AlphaFoldDB" id="A0A426QHZ1"/>